<gene>
    <name evidence="2" type="ORF">UFOVP215_30</name>
</gene>
<dbReference type="InterPro" id="IPR036412">
    <property type="entry name" value="HAD-like_sf"/>
</dbReference>
<dbReference type="SUPFAM" id="SSF56784">
    <property type="entry name" value="HAD-like"/>
    <property type="match status" value="1"/>
</dbReference>
<name>A0A6J7WUA4_9CAUD</name>
<dbReference type="Pfam" id="PF14550">
    <property type="entry name" value="Peptidase_S78_2"/>
    <property type="match status" value="1"/>
</dbReference>
<feature type="domain" description="Phage-like element PBSX protein XkdF" evidence="1">
    <location>
        <begin position="215"/>
        <end position="310"/>
    </location>
</feature>
<sequence>MNYPIYELKINESLSDDSEVSYVALVDAPAIMKDFLAFNEQFIEPSKGEHETEFIPRCIKYVVNEGKDQQQAIAICSSIWEQHFAGEKVSLDYDDTLSTSRGKELAKKLIAEGKVVYIISARQEVQNMLGTAKELGIPESRVYATGSNKAKVEKIKELGITKHYDNNADVVKELGSIGSKFNYFFQVISEDEHIISGPLMIADELIYRNNEKFGEHYVKFSADTIQKIAIKFSKKKYQSNVNLMHDPEQKVQGVTMFESFIVDKNRGILPMKGFEDVADGSWFGSFYVENQEVWDKVKAGEFKGFSVEGLFDYEEPKSPEEQMLQKISELLNAIS</sequence>
<dbReference type="EMBL" id="LR798266">
    <property type="protein sequence ID" value="CAB5218813.1"/>
    <property type="molecule type" value="Genomic_DNA"/>
</dbReference>
<evidence type="ECO:0000259" key="1">
    <source>
        <dbReference type="Pfam" id="PF14550"/>
    </source>
</evidence>
<organism evidence="2">
    <name type="scientific">uncultured Caudovirales phage</name>
    <dbReference type="NCBI Taxonomy" id="2100421"/>
    <lineage>
        <taxon>Viruses</taxon>
        <taxon>Duplodnaviria</taxon>
        <taxon>Heunggongvirae</taxon>
        <taxon>Uroviricota</taxon>
        <taxon>Caudoviricetes</taxon>
        <taxon>Peduoviridae</taxon>
        <taxon>Maltschvirus</taxon>
        <taxon>Maltschvirus maltsch</taxon>
    </lineage>
</organism>
<reference evidence="2" key="1">
    <citation type="submission" date="2020-05" db="EMBL/GenBank/DDBJ databases">
        <authorList>
            <person name="Chiriac C."/>
            <person name="Salcher M."/>
            <person name="Ghai R."/>
            <person name="Kavagutti S V."/>
        </authorList>
    </citation>
    <scope>NUCLEOTIDE SEQUENCE</scope>
</reference>
<accession>A0A6J7WUA4</accession>
<dbReference type="InterPro" id="IPR027924">
    <property type="entry name" value="XkdF"/>
</dbReference>
<proteinExistence type="predicted"/>
<protein>
    <submittedName>
        <fullName evidence="2">Phage-like element PBSX protein, XkdF</fullName>
    </submittedName>
</protein>
<evidence type="ECO:0000313" key="2">
    <source>
        <dbReference type="EMBL" id="CAB5218813.1"/>
    </source>
</evidence>